<reference evidence="2 3" key="1">
    <citation type="journal article" date="2019" name="Appl. Microbiol. Biotechnol.">
        <title>Uncovering carbohydrate metabolism through a genotype-phenotype association study of 56 lactic acid bacteria genomes.</title>
        <authorList>
            <person name="Buron-Moles G."/>
            <person name="Chailyan A."/>
            <person name="Dolejs I."/>
            <person name="Forster J."/>
            <person name="Miks M.H."/>
        </authorList>
    </citation>
    <scope>NUCLEOTIDE SEQUENCE [LARGE SCALE GENOMIC DNA]</scope>
    <source>
        <strain evidence="2 3">ATCC 700006</strain>
    </source>
</reference>
<gene>
    <name evidence="2" type="ORF">C5L23_000894</name>
</gene>
<name>A0A4R5NAB9_9LACO</name>
<protein>
    <submittedName>
        <fullName evidence="2">Uncharacterized protein</fullName>
    </submittedName>
</protein>
<organism evidence="2 3">
    <name type="scientific">Leuconostoc fallax</name>
    <dbReference type="NCBI Taxonomy" id="1251"/>
    <lineage>
        <taxon>Bacteria</taxon>
        <taxon>Bacillati</taxon>
        <taxon>Bacillota</taxon>
        <taxon>Bacilli</taxon>
        <taxon>Lactobacillales</taxon>
        <taxon>Lactobacillaceae</taxon>
        <taxon>Leuconostoc</taxon>
    </lineage>
</organism>
<sequence length="33" mass="3689">MLNEKNNGVPLTKQIPKYSDESSSSFHVLPLTN</sequence>
<proteinExistence type="predicted"/>
<dbReference type="AlphaFoldDB" id="A0A4R5NAB9"/>
<evidence type="ECO:0000313" key="3">
    <source>
        <dbReference type="Proteomes" id="UP000295681"/>
    </source>
</evidence>
<evidence type="ECO:0000313" key="2">
    <source>
        <dbReference type="EMBL" id="TDG69432.1"/>
    </source>
</evidence>
<dbReference type="EMBL" id="PUFI01000005">
    <property type="protein sequence ID" value="TDG69432.1"/>
    <property type="molecule type" value="Genomic_DNA"/>
</dbReference>
<feature type="compositionally biased region" description="Polar residues" evidence="1">
    <location>
        <begin position="21"/>
        <end position="33"/>
    </location>
</feature>
<evidence type="ECO:0000256" key="1">
    <source>
        <dbReference type="SAM" id="MobiDB-lite"/>
    </source>
</evidence>
<dbReference type="Proteomes" id="UP000295681">
    <property type="component" value="Unassembled WGS sequence"/>
</dbReference>
<feature type="region of interest" description="Disordered" evidence="1">
    <location>
        <begin position="1"/>
        <end position="33"/>
    </location>
</feature>
<accession>A0A4R5NAB9</accession>
<comment type="caution">
    <text evidence="2">The sequence shown here is derived from an EMBL/GenBank/DDBJ whole genome shotgun (WGS) entry which is preliminary data.</text>
</comment>
<keyword evidence="3" id="KW-1185">Reference proteome</keyword>